<sequence>MPSKKNGRSGPQPHKRWVFTLNNPSEDERKKIRELPSQVTRAWISGPLWSTSCPGPLALAFNASGVDQLSWPTGALV</sequence>
<proteinExistence type="predicted"/>
<evidence type="ECO:0000313" key="1">
    <source>
        <dbReference type="EMBL" id="AIT52335.1"/>
    </source>
</evidence>
<evidence type="ECO:0000313" key="2">
    <source>
        <dbReference type="Proteomes" id="UP000141575"/>
    </source>
</evidence>
<dbReference type="EMBL" id="KM259933">
    <property type="protein sequence ID" value="AIT52335.1"/>
    <property type="molecule type" value="Genomic_DNA"/>
</dbReference>
<reference evidence="1 2" key="1">
    <citation type="journal article" date="2014" name="Arch. Virol.">
        <title>Recombination in truncated genome sequences of porcine circovirus type 2.</title>
        <authorList>
            <person name="Wen L."/>
            <person name="Wang F."/>
            <person name="He K."/>
            <person name="Li B."/>
            <person name="Wang X."/>
            <person name="Guo R."/>
            <person name="Xie J."/>
        </authorList>
    </citation>
    <scope>NUCLEOTIDE SEQUENCE [LARGE SCALE GENOMIC DNA]</scope>
    <source>
        <strain evidence="1">ZJ-R</strain>
    </source>
</reference>
<protein>
    <submittedName>
        <fullName evidence="1">Truncated ORF1</fullName>
    </submittedName>
</protein>
<dbReference type="Gene3D" id="3.40.1310.20">
    <property type="match status" value="1"/>
</dbReference>
<organismHost>
    <name type="scientific">Sus scrofa</name>
    <name type="common">Pig</name>
    <dbReference type="NCBI Taxonomy" id="9823"/>
</organismHost>
<organism evidence="1 2">
    <name type="scientific">Porcine circovirus 2</name>
    <name type="common">PCV2</name>
    <dbReference type="NCBI Taxonomy" id="85708"/>
    <lineage>
        <taxon>Viruses</taxon>
        <taxon>Monodnaviria</taxon>
        <taxon>Shotokuvirae</taxon>
        <taxon>Cressdnaviricota</taxon>
        <taxon>Arfiviricetes</taxon>
        <taxon>Cirlivirales</taxon>
        <taxon>Circoviridae</taxon>
        <taxon>Circovirus</taxon>
        <taxon>Circovirus porcine2</taxon>
    </lineage>
</organism>
<accession>A0A097HUV9</accession>
<dbReference type="Proteomes" id="UP000141575">
    <property type="component" value="Genome"/>
</dbReference>
<name>A0A097HUV9_PCV2</name>